<sequence length="115" mass="12646">MHRALINAEIFVDVLRKGVQNKCYKISKDASEDVISFIGKMDDELLLLERARDVSALEKGPTSVKTADLKPEDLVLVHYHCGISPEPSAIDIDTMSLALRVQLLATIPGRPACSE</sequence>
<protein>
    <submittedName>
        <fullName evidence="1">Uncharacterized protein</fullName>
    </submittedName>
</protein>
<dbReference type="AlphaFoldDB" id="A0A977KC41"/>
<organism evidence="1 2">
    <name type="scientific">Ignicoccus pacificus DSM 13166</name>
    <dbReference type="NCBI Taxonomy" id="940294"/>
    <lineage>
        <taxon>Archaea</taxon>
        <taxon>Thermoproteota</taxon>
        <taxon>Thermoprotei</taxon>
        <taxon>Desulfurococcales</taxon>
        <taxon>Desulfurococcaceae</taxon>
        <taxon>Ignicoccus</taxon>
    </lineage>
</organism>
<accession>A0A977KC41</accession>
<keyword evidence="2" id="KW-1185">Reference proteome</keyword>
<reference evidence="1" key="1">
    <citation type="submission" date="2013-11" db="EMBL/GenBank/DDBJ databases">
        <title>Comparative genomics of Ignicoccus.</title>
        <authorList>
            <person name="Podar M."/>
        </authorList>
    </citation>
    <scope>NUCLEOTIDE SEQUENCE</scope>
    <source>
        <strain evidence="1">DSM 13166</strain>
    </source>
</reference>
<evidence type="ECO:0000313" key="2">
    <source>
        <dbReference type="Proteomes" id="UP001063698"/>
    </source>
</evidence>
<gene>
    <name evidence="1" type="ORF">IPA_09205</name>
</gene>
<dbReference type="Proteomes" id="UP001063698">
    <property type="component" value="Chromosome"/>
</dbReference>
<name>A0A977KC41_9CREN</name>
<dbReference type="KEGG" id="ipc:IPA_09205"/>
<evidence type="ECO:0000313" key="1">
    <source>
        <dbReference type="EMBL" id="UXD22883.1"/>
    </source>
</evidence>
<dbReference type="EMBL" id="CP006868">
    <property type="protein sequence ID" value="UXD22883.1"/>
    <property type="molecule type" value="Genomic_DNA"/>
</dbReference>
<proteinExistence type="predicted"/>